<keyword evidence="3" id="KW-1185">Reference proteome</keyword>
<proteinExistence type="predicted"/>
<feature type="transmembrane region" description="Helical" evidence="1">
    <location>
        <begin position="101"/>
        <end position="122"/>
    </location>
</feature>
<protein>
    <recommendedName>
        <fullName evidence="4">Inner membrane transmembrane protein</fullName>
    </recommendedName>
</protein>
<feature type="transmembrane region" description="Helical" evidence="1">
    <location>
        <begin position="411"/>
        <end position="432"/>
    </location>
</feature>
<feature type="transmembrane region" description="Helical" evidence="1">
    <location>
        <begin position="340"/>
        <end position="358"/>
    </location>
</feature>
<evidence type="ECO:0000313" key="2">
    <source>
        <dbReference type="EMBL" id="MFD2755530.1"/>
    </source>
</evidence>
<evidence type="ECO:0000313" key="3">
    <source>
        <dbReference type="Proteomes" id="UP001597463"/>
    </source>
</evidence>
<evidence type="ECO:0008006" key="4">
    <source>
        <dbReference type="Google" id="ProtNLM"/>
    </source>
</evidence>
<feature type="transmembrane region" description="Helical" evidence="1">
    <location>
        <begin position="284"/>
        <end position="303"/>
    </location>
</feature>
<feature type="transmembrane region" description="Helical" evidence="1">
    <location>
        <begin position="444"/>
        <end position="466"/>
    </location>
</feature>
<keyword evidence="1" id="KW-1133">Transmembrane helix</keyword>
<comment type="caution">
    <text evidence="2">The sequence shown here is derived from an EMBL/GenBank/DDBJ whole genome shotgun (WGS) entry which is preliminary data.</text>
</comment>
<feature type="transmembrane region" description="Helical" evidence="1">
    <location>
        <begin position="171"/>
        <end position="191"/>
    </location>
</feature>
<reference evidence="3" key="1">
    <citation type="journal article" date="2019" name="Int. J. Syst. Evol. Microbiol.">
        <title>The Global Catalogue of Microorganisms (GCM) 10K type strain sequencing project: providing services to taxonomists for standard genome sequencing and annotation.</title>
        <authorList>
            <consortium name="The Broad Institute Genomics Platform"/>
            <consortium name="The Broad Institute Genome Sequencing Center for Infectious Disease"/>
            <person name="Wu L."/>
            <person name="Ma J."/>
        </authorList>
    </citation>
    <scope>NUCLEOTIDE SEQUENCE [LARGE SCALE GENOMIC DNA]</scope>
    <source>
        <strain evidence="3">TISTR 1906</strain>
    </source>
</reference>
<feature type="transmembrane region" description="Helical" evidence="1">
    <location>
        <begin position="197"/>
        <end position="224"/>
    </location>
</feature>
<feature type="transmembrane region" description="Helical" evidence="1">
    <location>
        <begin position="315"/>
        <end position="334"/>
    </location>
</feature>
<keyword evidence="1" id="KW-0472">Membrane</keyword>
<feature type="transmembrane region" description="Helical" evidence="1">
    <location>
        <begin position="20"/>
        <end position="40"/>
    </location>
</feature>
<gene>
    <name evidence="2" type="ORF">ACFSW6_15720</name>
</gene>
<keyword evidence="1" id="KW-0812">Transmembrane</keyword>
<accession>A0ABW5USV4</accession>
<dbReference type="RefSeq" id="WP_066480386.1">
    <property type="nucleotide sequence ID" value="NZ_BCNT01000012.1"/>
</dbReference>
<feature type="transmembrane region" description="Helical" evidence="1">
    <location>
        <begin position="365"/>
        <end position="388"/>
    </location>
</feature>
<evidence type="ECO:0000256" key="1">
    <source>
        <dbReference type="SAM" id="Phobius"/>
    </source>
</evidence>
<name>A0ABW5USV4_9BURK</name>
<feature type="transmembrane region" description="Helical" evidence="1">
    <location>
        <begin position="142"/>
        <end position="164"/>
    </location>
</feature>
<feature type="transmembrane region" description="Helical" evidence="1">
    <location>
        <begin position="245"/>
        <end position="264"/>
    </location>
</feature>
<organism evidence="2 3">
    <name type="scientific">Comamonas terrae</name>
    <dbReference type="NCBI Taxonomy" id="673548"/>
    <lineage>
        <taxon>Bacteria</taxon>
        <taxon>Pseudomonadati</taxon>
        <taxon>Pseudomonadota</taxon>
        <taxon>Betaproteobacteria</taxon>
        <taxon>Burkholderiales</taxon>
        <taxon>Comamonadaceae</taxon>
        <taxon>Comamonas</taxon>
    </lineage>
</organism>
<feature type="transmembrane region" description="Helical" evidence="1">
    <location>
        <begin position="77"/>
        <end position="94"/>
    </location>
</feature>
<sequence>MNQPTPAIVAQSAVRRLPRWSLLLLCLAYVVPGFVMRGPWRSADMEAFGYMRELAQHHTSWFKPAISGLLPTSDGLLPYWLGAVALQWLESLLGPELAARLPFMGLLVVTLAATWWGAYYLARTPGAQPVAFAFGGEAQLTDYARAMADAALLALVACLGLAQLSHETTSYVTQLGCTALLFFAAAAMPYHRFKSGLAMVLGMLGLALSGAPTLAMLFGLGGAGMALSQQSWGDSSGRNMRQARLWSLAWLVMTAICALLITRWNLWASHLANNVKDWDSLLQLLLWFCWPAWPLALWTLWVWRRQIARPQYNPHLAVSLWFAGVPLAACLISQPADRALLLGLPAIATLAAFALPTLRRSISALIDWFTLLFFSISAIAIWVVWLAVQTGTPAKIAANITRLAPQFSASISWPTVLVALAASAGWVVLVIWRTSRNRAAIWKSLVLPAGGATLGWLLISTLWMPLLDHARSYAPQMEQIATRLGSASERADCALTYGLGRAQIAALRYYTRLDTQLLRQSRPGQCQWLVVDADRWADPHSQPLRTQWTEVARVARPTERKEALVLLRRASAPAAQ</sequence>
<dbReference type="Proteomes" id="UP001597463">
    <property type="component" value="Unassembled WGS sequence"/>
</dbReference>
<dbReference type="EMBL" id="JBHUMV010000007">
    <property type="protein sequence ID" value="MFD2755530.1"/>
    <property type="molecule type" value="Genomic_DNA"/>
</dbReference>